<reference evidence="9" key="2">
    <citation type="journal article" date="2021" name="PeerJ">
        <title>Extensive microbial diversity within the chicken gut microbiome revealed by metagenomics and culture.</title>
        <authorList>
            <person name="Gilroy R."/>
            <person name="Ravi A."/>
            <person name="Getino M."/>
            <person name="Pursley I."/>
            <person name="Horton D.L."/>
            <person name="Alikhan N.F."/>
            <person name="Baker D."/>
            <person name="Gharbi K."/>
            <person name="Hall N."/>
            <person name="Watson M."/>
            <person name="Adriaenssens E.M."/>
            <person name="Foster-Nyarko E."/>
            <person name="Jarju S."/>
            <person name="Secka A."/>
            <person name="Antonio M."/>
            <person name="Oren A."/>
            <person name="Chaudhuri R.R."/>
            <person name="La Ragione R."/>
            <person name="Hildebrand F."/>
            <person name="Pallen M.J."/>
        </authorList>
    </citation>
    <scope>NUCLEOTIDE SEQUENCE</scope>
    <source>
        <strain evidence="9">17073</strain>
    </source>
</reference>
<dbReference type="InterPro" id="IPR017473">
    <property type="entry name" value="Undecaprenyl-P_gluc_Ptfrase"/>
</dbReference>
<dbReference type="EMBL" id="DVMS01000209">
    <property type="protein sequence ID" value="HIU39501.1"/>
    <property type="molecule type" value="Genomic_DNA"/>
</dbReference>
<protein>
    <submittedName>
        <fullName evidence="9">Undecaprenyl-phosphate glucose phosphotransferase</fullName>
        <ecNumber evidence="9">2.7.8.31</ecNumber>
    </submittedName>
</protein>
<name>A0A9D1IMX7_9BACT</name>
<dbReference type="Pfam" id="PF02397">
    <property type="entry name" value="Bac_transf"/>
    <property type="match status" value="1"/>
</dbReference>
<dbReference type="GO" id="GO:0089702">
    <property type="term" value="F:undecaprenyl-phosphate glucose phosphotransferase activity"/>
    <property type="evidence" value="ECO:0007669"/>
    <property type="project" value="UniProtKB-EC"/>
</dbReference>
<dbReference type="NCBIfam" id="TIGR03025">
    <property type="entry name" value="EPS_sugtrans"/>
    <property type="match status" value="1"/>
</dbReference>
<evidence type="ECO:0000256" key="4">
    <source>
        <dbReference type="ARBA" id="ARBA00022692"/>
    </source>
</evidence>
<feature type="transmembrane region" description="Helical" evidence="7">
    <location>
        <begin position="270"/>
        <end position="295"/>
    </location>
</feature>
<keyword evidence="4 7" id="KW-0812">Transmembrane</keyword>
<evidence type="ECO:0000256" key="2">
    <source>
        <dbReference type="ARBA" id="ARBA00006464"/>
    </source>
</evidence>
<dbReference type="GO" id="GO:0016020">
    <property type="term" value="C:membrane"/>
    <property type="evidence" value="ECO:0007669"/>
    <property type="project" value="UniProtKB-SubCell"/>
</dbReference>
<accession>A0A9D1IMX7</accession>
<dbReference type="NCBIfam" id="TIGR03023">
    <property type="entry name" value="WcaJ_sugtrans"/>
    <property type="match status" value="1"/>
</dbReference>
<evidence type="ECO:0000256" key="1">
    <source>
        <dbReference type="ARBA" id="ARBA00004141"/>
    </source>
</evidence>
<dbReference type="EC" id="2.7.8.31" evidence="9"/>
<gene>
    <name evidence="9" type="ORF">IAD18_07545</name>
</gene>
<evidence type="ECO:0000313" key="9">
    <source>
        <dbReference type="EMBL" id="HIU39501.1"/>
    </source>
</evidence>
<organism evidence="9 10">
    <name type="scientific">Candidatus Limisoma intestinavium</name>
    <dbReference type="NCBI Taxonomy" id="2840856"/>
    <lineage>
        <taxon>Bacteria</taxon>
        <taxon>Pseudomonadati</taxon>
        <taxon>Bacteroidota</taxon>
        <taxon>Bacteroidia</taxon>
        <taxon>Bacteroidales</taxon>
        <taxon>Candidatus Limisoma</taxon>
    </lineage>
</organism>
<comment type="subcellular location">
    <subcellularLocation>
        <location evidence="1">Membrane</location>
        <topology evidence="1">Multi-pass membrane protein</topology>
    </subcellularLocation>
</comment>
<comment type="similarity">
    <text evidence="2">Belongs to the bacterial sugar transferase family.</text>
</comment>
<dbReference type="Pfam" id="PF13727">
    <property type="entry name" value="CoA_binding_3"/>
    <property type="match status" value="1"/>
</dbReference>
<dbReference type="PANTHER" id="PTHR30576:SF0">
    <property type="entry name" value="UNDECAPRENYL-PHOSPHATE N-ACETYLGALACTOSAMINYL 1-PHOSPHATE TRANSFERASE-RELATED"/>
    <property type="match status" value="1"/>
</dbReference>
<evidence type="ECO:0000256" key="5">
    <source>
        <dbReference type="ARBA" id="ARBA00022989"/>
    </source>
</evidence>
<reference evidence="9" key="1">
    <citation type="submission" date="2020-10" db="EMBL/GenBank/DDBJ databases">
        <authorList>
            <person name="Gilroy R."/>
        </authorList>
    </citation>
    <scope>NUCLEOTIDE SEQUENCE</scope>
    <source>
        <strain evidence="9">17073</strain>
    </source>
</reference>
<feature type="transmembrane region" description="Helical" evidence="7">
    <location>
        <begin position="77"/>
        <end position="99"/>
    </location>
</feature>
<dbReference type="Proteomes" id="UP000824076">
    <property type="component" value="Unassembled WGS sequence"/>
</dbReference>
<keyword evidence="6 7" id="KW-0472">Membrane</keyword>
<evidence type="ECO:0000256" key="6">
    <source>
        <dbReference type="ARBA" id="ARBA00023136"/>
    </source>
</evidence>
<feature type="transmembrane region" description="Helical" evidence="7">
    <location>
        <begin position="12"/>
        <end position="34"/>
    </location>
</feature>
<evidence type="ECO:0000256" key="7">
    <source>
        <dbReference type="SAM" id="Phobius"/>
    </source>
</evidence>
<keyword evidence="3 9" id="KW-0808">Transferase</keyword>
<feature type="transmembrane region" description="Helical" evidence="7">
    <location>
        <begin position="105"/>
        <end position="125"/>
    </location>
</feature>
<dbReference type="AlphaFoldDB" id="A0A9D1IMX7"/>
<feature type="transmembrane region" description="Helical" evidence="7">
    <location>
        <begin position="46"/>
        <end position="65"/>
    </location>
</feature>
<dbReference type="Gene3D" id="3.40.50.720">
    <property type="entry name" value="NAD(P)-binding Rossmann-like Domain"/>
    <property type="match status" value="1"/>
</dbReference>
<feature type="domain" description="Bacterial sugar transferase" evidence="8">
    <location>
        <begin position="268"/>
        <end position="452"/>
    </location>
</feature>
<keyword evidence="5 7" id="KW-1133">Transmembrane helix</keyword>
<evidence type="ECO:0000313" key="10">
    <source>
        <dbReference type="Proteomes" id="UP000824076"/>
    </source>
</evidence>
<sequence length="459" mass="53051">MITNTKGRYGFLVSIITTLCDFVLLNAVYFYVLHGNKMVGQFNEDVVWIFLNISYVPAILLFSDVHNKRILFVDRIMVMLFQVLIVHVLVMMSLVTLAGYDDIPIRIYVVFYAIFYALLLCWWIISRKIVKFFRQRGLNFRRIIIAGWNGSSKRLYQEIESDSGYGYRIIGIFDDAKHKDIKINGELSDIEGFIKENNVDELYCALPSEEDNVGNLAKIADNYDVAFYYVPMISGFMTTTFDLTSFGNIPVLVYRPNPLRHLHNRLLKRFFDIVVSLVAIGVAACTILIPVVIAIKVSSKGPVLFKQKRTGYKGREFTCLKFRTMKVNQEADTMQATKDDPRKTRVGDFLRRTSIDEIPQFLNVLAGSMSVVGPRPHMVKQTDEYKKLIDRYMVRHMIKPGITGLAQVHGYRGQTKELWQMEKRVEYDVMYIETWSLWLDIKIIIRTIINAVKGEKNAF</sequence>
<evidence type="ECO:0000256" key="3">
    <source>
        <dbReference type="ARBA" id="ARBA00022679"/>
    </source>
</evidence>
<dbReference type="PANTHER" id="PTHR30576">
    <property type="entry name" value="COLANIC BIOSYNTHESIS UDP-GLUCOSE LIPID CARRIER TRANSFERASE"/>
    <property type="match status" value="1"/>
</dbReference>
<evidence type="ECO:0000259" key="8">
    <source>
        <dbReference type="Pfam" id="PF02397"/>
    </source>
</evidence>
<comment type="caution">
    <text evidence="9">The sequence shown here is derived from an EMBL/GenBank/DDBJ whole genome shotgun (WGS) entry which is preliminary data.</text>
</comment>
<dbReference type="InterPro" id="IPR017475">
    <property type="entry name" value="EPS_sugar_tfrase"/>
</dbReference>
<proteinExistence type="inferred from homology"/>
<dbReference type="InterPro" id="IPR003362">
    <property type="entry name" value="Bact_transf"/>
</dbReference>